<dbReference type="InterPro" id="IPR000415">
    <property type="entry name" value="Nitroreductase-like"/>
</dbReference>
<feature type="domain" description="Nitroreductase" evidence="3">
    <location>
        <begin position="8"/>
        <end position="189"/>
    </location>
</feature>
<dbReference type="Gene3D" id="3.40.109.10">
    <property type="entry name" value="NADH Oxidase"/>
    <property type="match status" value="1"/>
</dbReference>
<reference evidence="4" key="1">
    <citation type="submission" date="2017-03" db="EMBL/GenBank/DDBJ databases">
        <authorList>
            <consortium name="AG Boll"/>
        </authorList>
    </citation>
    <scope>NUCLEOTIDE SEQUENCE [LARGE SCALE GENOMIC DNA]</scope>
    <source>
        <strain evidence="4">Chol</strain>
    </source>
</reference>
<dbReference type="SUPFAM" id="SSF55469">
    <property type="entry name" value="FMN-dependent nitroreductase-like"/>
    <property type="match status" value="1"/>
</dbReference>
<evidence type="ECO:0000256" key="1">
    <source>
        <dbReference type="ARBA" id="ARBA00007118"/>
    </source>
</evidence>
<proteinExistence type="inferred from homology"/>
<sequence length="262" mass="28940">MELYDAIGSRRSFRFLDPDRPVEIEKIQKMLEAARLASHFGNNNAARALVVNRATATEEQLESLPSPVGGYQIQQAPIVILWYIEQNAMDEAAQRLVELVEAGALGYGPDRFDELNDVLVPIMTAASENLKQPGLVDMDLGQAVAQATLVAIAEGLGCCCQGSANWQRVEKAFGLPESCRIVVAQTVGYPAESREAGGQRPRLPFEELFQYNAIDNPFPRSEAVVEELKAQRMIQVPAKLPGREEEIEALRVKYELPRSGMI</sequence>
<protein>
    <submittedName>
        <fullName evidence="4">Nitroreductase family</fullName>
    </submittedName>
</protein>
<organism evidence="4 5">
    <name type="scientific">Sterolibacterium denitrificans</name>
    <dbReference type="NCBI Taxonomy" id="157592"/>
    <lineage>
        <taxon>Bacteria</taxon>
        <taxon>Pseudomonadati</taxon>
        <taxon>Pseudomonadota</taxon>
        <taxon>Betaproteobacteria</taxon>
        <taxon>Nitrosomonadales</taxon>
        <taxon>Sterolibacteriaceae</taxon>
        <taxon>Sterolibacterium</taxon>
    </lineage>
</organism>
<evidence type="ECO:0000256" key="2">
    <source>
        <dbReference type="ARBA" id="ARBA00023002"/>
    </source>
</evidence>
<evidence type="ECO:0000313" key="4">
    <source>
        <dbReference type="EMBL" id="SMB21048.1"/>
    </source>
</evidence>
<evidence type="ECO:0000259" key="3">
    <source>
        <dbReference type="Pfam" id="PF00881"/>
    </source>
</evidence>
<keyword evidence="2" id="KW-0560">Oxidoreductase</keyword>
<dbReference type="RefSeq" id="WP_154715644.1">
    <property type="nucleotide sequence ID" value="NZ_LT837803.1"/>
</dbReference>
<name>A0A7Z7HNG8_9PROT</name>
<dbReference type="AlphaFoldDB" id="A0A7Z7HNG8"/>
<dbReference type="PANTHER" id="PTHR43673:SF10">
    <property type="entry name" value="NADH DEHYDROGENASE_NAD(P)H NITROREDUCTASE XCC3605-RELATED"/>
    <property type="match status" value="1"/>
</dbReference>
<evidence type="ECO:0000313" key="5">
    <source>
        <dbReference type="Proteomes" id="UP000242886"/>
    </source>
</evidence>
<accession>A0A7Z7HNG8</accession>
<dbReference type="InterPro" id="IPR029479">
    <property type="entry name" value="Nitroreductase"/>
</dbReference>
<dbReference type="EMBL" id="LT837803">
    <property type="protein sequence ID" value="SMB21048.1"/>
    <property type="molecule type" value="Genomic_DNA"/>
</dbReference>
<comment type="similarity">
    <text evidence="1">Belongs to the nitroreductase family.</text>
</comment>
<keyword evidence="5" id="KW-1185">Reference proteome</keyword>
<dbReference type="Pfam" id="PF00881">
    <property type="entry name" value="Nitroreductase"/>
    <property type="match status" value="1"/>
</dbReference>
<dbReference type="PANTHER" id="PTHR43673">
    <property type="entry name" value="NAD(P)H NITROREDUCTASE YDGI-RELATED"/>
    <property type="match status" value="1"/>
</dbReference>
<gene>
    <name evidence="4" type="ORF">SDENCHOL_10063</name>
</gene>
<dbReference type="GO" id="GO:0016491">
    <property type="term" value="F:oxidoreductase activity"/>
    <property type="evidence" value="ECO:0007669"/>
    <property type="project" value="UniProtKB-KW"/>
</dbReference>
<dbReference type="Proteomes" id="UP000242886">
    <property type="component" value="Chromosome SDENCHOL"/>
</dbReference>